<organism evidence="2 3">
    <name type="scientific">Phnomibacter ginsenosidimutans</name>
    <dbReference type="NCBI Taxonomy" id="2676868"/>
    <lineage>
        <taxon>Bacteria</taxon>
        <taxon>Pseudomonadati</taxon>
        <taxon>Bacteroidota</taxon>
        <taxon>Chitinophagia</taxon>
        <taxon>Chitinophagales</taxon>
        <taxon>Chitinophagaceae</taxon>
        <taxon>Phnomibacter</taxon>
    </lineage>
</organism>
<gene>
    <name evidence="2" type="ORF">GLV81_05075</name>
</gene>
<evidence type="ECO:0000313" key="2">
    <source>
        <dbReference type="EMBL" id="QGW29989.1"/>
    </source>
</evidence>
<dbReference type="InterPro" id="IPR012341">
    <property type="entry name" value="6hp_glycosidase-like_sf"/>
</dbReference>
<keyword evidence="1 2" id="KW-0378">Hydrolase</keyword>
<dbReference type="EMBL" id="CP046566">
    <property type="protein sequence ID" value="QGW29989.1"/>
    <property type="molecule type" value="Genomic_DNA"/>
</dbReference>
<dbReference type="InterPro" id="IPR008928">
    <property type="entry name" value="6-hairpin_glycosidase_sf"/>
</dbReference>
<dbReference type="Gene3D" id="1.50.10.10">
    <property type="match status" value="1"/>
</dbReference>
<proteinExistence type="predicted"/>
<keyword evidence="3" id="KW-1185">Reference proteome</keyword>
<dbReference type="Pfam" id="PF07470">
    <property type="entry name" value="Glyco_hydro_88"/>
    <property type="match status" value="1"/>
</dbReference>
<dbReference type="KEGG" id="fls:GLV81_05075"/>
<reference evidence="2 3" key="1">
    <citation type="submission" date="2019-11" db="EMBL/GenBank/DDBJ databases">
        <authorList>
            <person name="Im W.T."/>
        </authorList>
    </citation>
    <scope>NUCLEOTIDE SEQUENCE [LARGE SCALE GENOMIC DNA]</scope>
    <source>
        <strain evidence="2 3">SB-02</strain>
    </source>
</reference>
<name>A0A6I6GY18_9BACT</name>
<dbReference type="InterPro" id="IPR010905">
    <property type="entry name" value="Glyco_hydro_88"/>
</dbReference>
<evidence type="ECO:0000256" key="1">
    <source>
        <dbReference type="ARBA" id="ARBA00022801"/>
    </source>
</evidence>
<dbReference type="GO" id="GO:0016787">
    <property type="term" value="F:hydrolase activity"/>
    <property type="evidence" value="ECO:0007669"/>
    <property type="project" value="UniProtKB-KW"/>
</dbReference>
<dbReference type="AlphaFoldDB" id="A0A6I6GY18"/>
<accession>A0A6I6GY18</accession>
<dbReference type="InterPro" id="IPR052043">
    <property type="entry name" value="PolySaccharide_Degr_Enz"/>
</dbReference>
<dbReference type="PANTHER" id="PTHR33886">
    <property type="entry name" value="UNSATURATED RHAMNOGALACTURONAN HYDROLASE (EUROFUNG)"/>
    <property type="match status" value="1"/>
</dbReference>
<evidence type="ECO:0000313" key="3">
    <source>
        <dbReference type="Proteomes" id="UP000426027"/>
    </source>
</evidence>
<protein>
    <submittedName>
        <fullName evidence="2">Glycoside hydrolase family 88 protein</fullName>
    </submittedName>
</protein>
<sequence>MIAVVLSMACGHTQKATQTAAAQQQVLQLIHLVNNNWQQTHQPTVNAFWDNAAYHTGNMEVYALTKHEPYREYSTQWATHNQWKGAKSDDISKWKLTYGETDEYVLFGDWQICFQTYIDLYKLQPDESKIARAKQVMQYQIQTPRNDYWWWSDGLYMVMPVMTKMYSITKEPLYLEKLYSYLQFADSIMYDDSEGLYFRDARYVYPKHKTASGGKDFWSRGNGWVVAGLAKLLQDLPAQDAHRLFYENKLKSMAAALKKCQHADGYWTRSLTDEKQSPGFETSGTAFFTYGILWGINHGLLSKVEYGPVVEKAWQALTTTAVQPNGTIGYVQPIGERAIPGQIVDKNSTANFGVGAWLLAACEMYRYLGKK</sequence>
<dbReference type="GO" id="GO:0005975">
    <property type="term" value="P:carbohydrate metabolic process"/>
    <property type="evidence" value="ECO:0007669"/>
    <property type="project" value="InterPro"/>
</dbReference>
<dbReference type="PANTHER" id="PTHR33886:SF8">
    <property type="entry name" value="UNSATURATED RHAMNOGALACTURONAN HYDROLASE (EUROFUNG)"/>
    <property type="match status" value="1"/>
</dbReference>
<dbReference type="Proteomes" id="UP000426027">
    <property type="component" value="Chromosome"/>
</dbReference>
<dbReference type="SUPFAM" id="SSF48208">
    <property type="entry name" value="Six-hairpin glycosidases"/>
    <property type="match status" value="1"/>
</dbReference>